<accession>A0ACB7IPG6</accession>
<keyword evidence="2" id="KW-1185">Reference proteome</keyword>
<evidence type="ECO:0000313" key="1">
    <source>
        <dbReference type="EMBL" id="KAG9220118.1"/>
    </source>
</evidence>
<comment type="caution">
    <text evidence="1">The sequence shown here is derived from an EMBL/GenBank/DDBJ whole genome shotgun (WGS) entry which is preliminary data.</text>
</comment>
<proteinExistence type="predicted"/>
<sequence length="2083" mass="232608">MFRTLLTPLRSRFEPSPAVPPSEEGNDDDVSPEDFARDVLIQLMRNSIESLKLAENEAAQVQVRDLLRALPLFAPITRKSLAEIHGIMLQNSCTKDVFRELDGFLFLIKTLSTTQLQSNGPVVEPEDQLVERAIQTARLVFAILRDALQDHPGNTSYFRVSVKDYHLRSSLRYVQTSVGFDSLAQSLSSLVSNGKTRPDVLGLVLSLLLQDASFSKSFLKLAPSDDGQLDIQVAEVCSKIGPIRHPGAVNILWDTLPRIPVEDHSSRMVFFKVFEQLCRFSHRNQAVLSTSGIIKPLLGYYYGSRTGISAKERQVVSKLLKKLLDMGATTPEARFIFQRAVKGDDSLDVDILEPIRSGMKSRWPEHFSMESTSSICLSGVNTKALASGCSIMMWIWIESLPATAYPLVRLRPSLGLYLRPDGKFELRIGTLSTPWVLNSVHITKSRWTHFVVTYHSQRSHCSLKFFIDGALIDSLKLTQPLAFDGVQTFEIGSVENHTGMSWCMASTYLAGGSIADEHPRLIHHLGPRYTGNLQDSDLVKFLTYEASTSLTMFMSNVASKAGASSEQLSLLKAIKDGLALPESSILLSLSAGSVPQSGFIGTLEVPRHGDDGHQKLQELSVNGDVYVVKAACLDEALWRLGGAAVAMRLVQLAKSPHELSRSLGILVDGLRNSWKNSENMERMRGYEILADILRQKSQLINMTSFETLFEFLGVNFKTPDQSTVVNPIAYRAIALDFELWARTKDEIQREYFAHFTTLLQTSRYRRFNSKQRFVKMGLVRKLLFAVQTDWYCRDDLPHLIDALRVVAEANFTKDEAIKPIVSYLAANLHEDPIGQPDSPSSPLSIVSRLDQTSGREKAEHVFAALLSILSSPTSYTRFAVSLPHTRIPLLLLGDRPSPFIATRVLALISMSLLASPTFSRKFELISGWNVLKAVLPRAWDRNVSEAAFGILLGRGSTNANAGGNVVVCPQIVPAILFALKEGLVSMSKASEMAADQAPPSSSESAIELLIEELMNLHASSSTFRQIFKSQQTTQLFVDAYKAYVSRITALPALDSKTTSTVEKLNHLGLAFALDNSVAGSQKRQILDTMQMAEASINPDAERTAIDPSLVADVRSVRQRIASARLSMQVGERTIMKTVARMQEWRKTIQTSERKRLRKDVLDLREHRRQISRLNDWALLLESERGLWPHCDDRLWRLDETEGPQRIRKKMEPQDDKTWSSRLESYDHLRDVTMPESETSSQIQVEVPPWAESYEISATEMEGLSFVFSPTTSATNMREDRQLAEDIADDKHRRVRHELEPGDVIEAVATVARIAGVDSSPGLLIIGKTHVYMLDGVVENDDGEVIDAHDAPRHLFSVPGSIVELDGPQRAQRWSHDQIASFSDKTFLFRDVALEIYFKDSRSLLVVFLHKERRSDTYHRLSTIISRTTLEVSTPGIGSALLKSPLLGRVSSRVLSGLKIDEISTAQRKWQAREISNFTYLSILNQLSGRTPSDATQYPVFPWVLQDYTSTSLNLNSPEVYRDLTKPMGALTPARCEAAAARYSNLESVDEKPFHYGTHFSSSMIVCHFLIRMAPFTNMFKTLQGGDWDLPDRLFSDIGRAYESAARDVRGDVRELIPEFYTCPEFLENSANLDFGVQQGTGERIHDVKLPPWAKRDPLLFIILSRRALESDQVSENLPAWIDLIWGCKQRDPDALNVFHPLSYEGSIDLESITDELEREATVGIIHNFGQTPRKLFTIPHPPRYHHGLSTLPLGTLHGIEEDPFLLSQANRCFRGSTVPVRELVLDNIGERVLPYPEGVLSFPHHPHEQIEWGPSRTTGGALRAVVDHKVTQVIEGAYCTCASFADANCLVTGSSDYTVRLWTITRGAQIKVTTPAINGRERNLQITLSHIMRIHTEEVICVTASRPWSAVLSGSKDGSAVLWDLNRGMYVRTIWHGHSEEDSVHLVAINESTGYVATCSRLKLCLHTINGRPMATLDLTHLSSYSRLVPTITSMAFHEREYSHLGILAIGCSDGAISLLTWTADGTPEGEKAQWEFLTIRTMKVRMSGKANRLPAVTALKFVGESLAHGEETGKSYMWSLPD</sequence>
<protein>
    <submittedName>
        <fullName evidence="1">Uncharacterized protein</fullName>
    </submittedName>
</protein>
<name>A0ACB7IPG6_PLECO</name>
<gene>
    <name evidence="1" type="ORF">CCMSSC00406_0007187</name>
</gene>
<dbReference type="Proteomes" id="UP000824881">
    <property type="component" value="Unassembled WGS sequence"/>
</dbReference>
<evidence type="ECO:0000313" key="2">
    <source>
        <dbReference type="Proteomes" id="UP000824881"/>
    </source>
</evidence>
<dbReference type="EMBL" id="WQMT02000008">
    <property type="protein sequence ID" value="KAG9220118.1"/>
    <property type="molecule type" value="Genomic_DNA"/>
</dbReference>
<reference evidence="1 2" key="1">
    <citation type="journal article" date="2021" name="Appl. Environ. Microbiol.">
        <title>Genetic linkage and physical mapping for an oyster mushroom Pleurotus cornucopiae and QTL analysis for the trait cap color.</title>
        <authorList>
            <person name="Zhang Y."/>
            <person name="Gao W."/>
            <person name="Sonnenberg A."/>
            <person name="Chen Q."/>
            <person name="Zhang J."/>
            <person name="Huang C."/>
        </authorList>
    </citation>
    <scope>NUCLEOTIDE SEQUENCE [LARGE SCALE GENOMIC DNA]</scope>
    <source>
        <strain evidence="1">CCMSSC00406</strain>
    </source>
</reference>
<organism evidence="1 2">
    <name type="scientific">Pleurotus cornucopiae</name>
    <name type="common">Cornucopia mushroom</name>
    <dbReference type="NCBI Taxonomy" id="5321"/>
    <lineage>
        <taxon>Eukaryota</taxon>
        <taxon>Fungi</taxon>
        <taxon>Dikarya</taxon>
        <taxon>Basidiomycota</taxon>
        <taxon>Agaricomycotina</taxon>
        <taxon>Agaricomycetes</taxon>
        <taxon>Agaricomycetidae</taxon>
        <taxon>Agaricales</taxon>
        <taxon>Pleurotineae</taxon>
        <taxon>Pleurotaceae</taxon>
        <taxon>Pleurotus</taxon>
    </lineage>
</organism>